<comment type="caution">
    <text evidence="2">The sequence shown here is derived from an EMBL/GenBank/DDBJ whole genome shotgun (WGS) entry which is preliminary data.</text>
</comment>
<organism evidence="2 3">
    <name type="scientific">Marasmius tenuissimus</name>
    <dbReference type="NCBI Taxonomy" id="585030"/>
    <lineage>
        <taxon>Eukaryota</taxon>
        <taxon>Fungi</taxon>
        <taxon>Dikarya</taxon>
        <taxon>Basidiomycota</taxon>
        <taxon>Agaricomycotina</taxon>
        <taxon>Agaricomycetes</taxon>
        <taxon>Agaricomycetidae</taxon>
        <taxon>Agaricales</taxon>
        <taxon>Marasmiineae</taxon>
        <taxon>Marasmiaceae</taxon>
        <taxon>Marasmius</taxon>
    </lineage>
</organism>
<proteinExistence type="predicted"/>
<feature type="transmembrane region" description="Helical" evidence="1">
    <location>
        <begin position="24"/>
        <end position="50"/>
    </location>
</feature>
<evidence type="ECO:0000313" key="2">
    <source>
        <dbReference type="EMBL" id="KAL0067119.1"/>
    </source>
</evidence>
<keyword evidence="1" id="KW-1133">Transmembrane helix</keyword>
<evidence type="ECO:0000256" key="1">
    <source>
        <dbReference type="SAM" id="Phobius"/>
    </source>
</evidence>
<keyword evidence="3" id="KW-1185">Reference proteome</keyword>
<protein>
    <submittedName>
        <fullName evidence="2">Uncharacterized protein</fullName>
    </submittedName>
</protein>
<accession>A0ABR3A258</accession>
<evidence type="ECO:0000313" key="3">
    <source>
        <dbReference type="Proteomes" id="UP001437256"/>
    </source>
</evidence>
<dbReference type="EMBL" id="JBBXMP010000029">
    <property type="protein sequence ID" value="KAL0067119.1"/>
    <property type="molecule type" value="Genomic_DNA"/>
</dbReference>
<keyword evidence="1" id="KW-0812">Transmembrane</keyword>
<sequence length="118" mass="13211">MSKIELDEETIAAVAADVNVGQVVLYPAGTILAMYLVYGLYIPIFGYALYMLRGQDCKHRTLYMTCTIALFVISTCMVIDNTILTINGAKRQFSALKSQDWEPYIQYLTKHKGKAASM</sequence>
<reference evidence="2 3" key="1">
    <citation type="submission" date="2024-05" db="EMBL/GenBank/DDBJ databases">
        <title>A draft genome resource for the thread blight pathogen Marasmius tenuissimus strain MS-2.</title>
        <authorList>
            <person name="Yulfo-Soto G.E."/>
            <person name="Baruah I.K."/>
            <person name="Amoako-Attah I."/>
            <person name="Bukari Y."/>
            <person name="Meinhardt L.W."/>
            <person name="Bailey B.A."/>
            <person name="Cohen S.P."/>
        </authorList>
    </citation>
    <scope>NUCLEOTIDE SEQUENCE [LARGE SCALE GENOMIC DNA]</scope>
    <source>
        <strain evidence="2 3">MS-2</strain>
    </source>
</reference>
<keyword evidence="1" id="KW-0472">Membrane</keyword>
<gene>
    <name evidence="2" type="ORF">AAF712_005906</name>
</gene>
<dbReference type="Proteomes" id="UP001437256">
    <property type="component" value="Unassembled WGS sequence"/>
</dbReference>
<name>A0ABR3A258_9AGAR</name>
<feature type="transmembrane region" description="Helical" evidence="1">
    <location>
        <begin position="62"/>
        <end position="84"/>
    </location>
</feature>